<proteinExistence type="predicted"/>
<dbReference type="EMBL" id="LNFP01000118">
    <property type="protein sequence ID" value="KUF97374.1"/>
    <property type="molecule type" value="Genomic_DNA"/>
</dbReference>
<feature type="compositionally biased region" description="Basic and acidic residues" evidence="2">
    <location>
        <begin position="213"/>
        <end position="225"/>
    </location>
</feature>
<organism evidence="3 4">
    <name type="scientific">Phytophthora nicotianae</name>
    <name type="common">Potato buckeye rot agent</name>
    <name type="synonym">Phytophthora parasitica</name>
    <dbReference type="NCBI Taxonomy" id="4792"/>
    <lineage>
        <taxon>Eukaryota</taxon>
        <taxon>Sar</taxon>
        <taxon>Stramenopiles</taxon>
        <taxon>Oomycota</taxon>
        <taxon>Peronosporomycetes</taxon>
        <taxon>Peronosporales</taxon>
        <taxon>Peronosporaceae</taxon>
        <taxon>Phytophthora</taxon>
    </lineage>
</organism>
<feature type="coiled-coil region" evidence="1">
    <location>
        <begin position="602"/>
        <end position="629"/>
    </location>
</feature>
<comment type="caution">
    <text evidence="3">The sequence shown here is derived from an EMBL/GenBank/DDBJ whole genome shotgun (WGS) entry which is preliminary data.</text>
</comment>
<evidence type="ECO:0000256" key="1">
    <source>
        <dbReference type="SAM" id="Coils"/>
    </source>
</evidence>
<gene>
    <name evidence="3" type="ORF">AM588_10011692</name>
</gene>
<accession>A0A0W8DLW9</accession>
<dbReference type="Proteomes" id="UP000054636">
    <property type="component" value="Unassembled WGS sequence"/>
</dbReference>
<evidence type="ECO:0000313" key="3">
    <source>
        <dbReference type="EMBL" id="KUF97374.1"/>
    </source>
</evidence>
<evidence type="ECO:0000256" key="2">
    <source>
        <dbReference type="SAM" id="MobiDB-lite"/>
    </source>
</evidence>
<sequence>MTIRTDATKLKLLLLSDLEGQIPRVNQLCEELVSSEDCDVSAVLVAGGLVAKRGPHDYEALEAVAAAEGDMMALISRLEMIICRVLYIPDNNDPPTTRSIAVSAPSLTQYSSNVYYQEEQLIEGVTIMALVDILNDRLVNDGKDPMQDRDMVLVLRDSSVKTRLPVVESSFFAGLLPMLQSNKPEEPRAIEIIGGSDQHPHAQLPLIYPEREKRRLSASSEDKSAPSKRHKDLSFSLMDTEEKEEENHDKDTTPDTQQGTEMQFTAANCARVQELLLETVEDRVAGTQPLRNPDWVNQVWASLQVPAVLELAMHLNLTVNALATWVKDVETQYATDIQTRGAALIVEVAASLPPCTASSNNSLALQPKDEVLTKHDKEVAAIAQAESQTAELSAYSRANAAKSAIESLSSACKAYMDRLAWLARSGDKNGKETADVGKILETLDKKLKGLVDICTHDVKEAESALSEAKQKKGARSLQIVEFVNKRRQELLEKGETEACATLDSVVGVWKKDDVEVQALWSSRSECERQVEESARALTVAEHALAFHKNLHILFRKTRERREEALTSSSKGLEDARAISEARTTSSLEEFIPMLTRSLAHYYEFHSIQQAKAKEELQEQEKALAAHNEYFGDSAPIKKSDIEQRIREFIGVTQSSMQVIMEIAEGQQQLWEDKQTVLPASVRQMLLREFKALWMQLSGPMQDVMKKFVATIEEAAGGAVAVQVQEDQPDPAAPVFVKPNALDEQVIPAFTVPTFTHSQAEAVTPYRTAISAIVASKEVSNSPNSKKEVKKHEHSLESIQAVVAAALENTGKHRKARPSLALGLFCIRRSPWRELHAICPWSSSEAIGQRHVPDALR</sequence>
<reference evidence="3 4" key="1">
    <citation type="submission" date="2015-11" db="EMBL/GenBank/DDBJ databases">
        <title>Genomes and virulence difference between two physiological races of Phytophthora nicotianae.</title>
        <authorList>
            <person name="Liu H."/>
            <person name="Ma X."/>
            <person name="Yu H."/>
            <person name="Fang D."/>
            <person name="Li Y."/>
            <person name="Wang X."/>
            <person name="Wang W."/>
            <person name="Dong Y."/>
            <person name="Xiao B."/>
        </authorList>
    </citation>
    <scope>NUCLEOTIDE SEQUENCE [LARGE SCALE GENOMIC DNA]</scope>
    <source>
        <strain evidence="4">race 1</strain>
    </source>
</reference>
<feature type="region of interest" description="Disordered" evidence="2">
    <location>
        <begin position="213"/>
        <end position="257"/>
    </location>
</feature>
<evidence type="ECO:0000313" key="4">
    <source>
        <dbReference type="Proteomes" id="UP000054636"/>
    </source>
</evidence>
<dbReference type="AlphaFoldDB" id="A0A0W8DLW9"/>
<keyword evidence="1" id="KW-0175">Coiled coil</keyword>
<protein>
    <submittedName>
        <fullName evidence="3">Uncharacterized protein</fullName>
    </submittedName>
</protein>
<name>A0A0W8DLW9_PHYNI</name>